<keyword evidence="1" id="KW-1133">Transmembrane helix</keyword>
<sequence>MFFLTGKIIQTKYKAFDTNPYMSIPIGFVFFSTATLIVYTPLIILHLPGVLFIVFEALKDLAIFIIIWMHRKYIKVNFDWKKILIIFIGSAIMAAVPAIITLVKEQNDYPFHLQRSYNVYLRQYNGAKEVEPWKDGNVYNSWYMFNSVIIELFKLNGDYQVWWMQSSMVAVISTTTILSLIKIAFKKIRVIALLLIIFMISVIVFRSINVFGLHSNIIGFISTTIIMLIMSWELFKMPRVRYILLTGATGFAMLSFDWSALWLYSTYMCIFIGMYIYKEKPKPTLLILFTLTFIGFMFATSIHRFTTIGSTIGMVTALIIGGLFLWLRNKNFEEPMDKLLFRFRKWWLPVLFTIFMIVSLSIWLSKSEMDLWFNFGIETSYLNTLSSSKSLATAMYVIYWIVVLIGISFIFYSFKQKKKWDIGAFLILIGVISTLFFFSPFTAPFIRSYFIPKALFSSLQWTTVAPLLIGIVLKTNAVIIRKIKFESSAIDRITHV</sequence>
<feature type="transmembrane region" description="Helical" evidence="1">
    <location>
        <begin position="284"/>
        <end position="302"/>
    </location>
</feature>
<dbReference type="AlphaFoldDB" id="A0A4V2NI76"/>
<feature type="transmembrane region" description="Helical" evidence="1">
    <location>
        <begin position="211"/>
        <end position="232"/>
    </location>
</feature>
<feature type="transmembrane region" description="Helical" evidence="1">
    <location>
        <begin position="346"/>
        <end position="364"/>
    </location>
</feature>
<evidence type="ECO:0000256" key="1">
    <source>
        <dbReference type="SAM" id="Phobius"/>
    </source>
</evidence>
<reference evidence="2 3" key="1">
    <citation type="submission" date="2018-02" db="EMBL/GenBank/DDBJ databases">
        <title>Mycoplasma marinum and Mycoplasma todarodis sp. nov., moderately halophilic and psychrotolerant mycoplasmas isolated from cephalopods.</title>
        <authorList>
            <person name="Viver T."/>
        </authorList>
    </citation>
    <scope>NUCLEOTIDE SEQUENCE [LARGE SCALE GENOMIC DNA]</scope>
    <source>
        <strain evidence="2 3">5H</strain>
    </source>
</reference>
<dbReference type="Proteomes" id="UP000291072">
    <property type="component" value="Unassembled WGS sequence"/>
</dbReference>
<name>A0A4V2NI76_9MOLU</name>
<evidence type="ECO:0000313" key="2">
    <source>
        <dbReference type="EMBL" id="TCG11318.1"/>
    </source>
</evidence>
<accession>A0A4V2NI76</accession>
<keyword evidence="1" id="KW-0472">Membrane</keyword>
<dbReference type="EMBL" id="PSZP01000009">
    <property type="protein sequence ID" value="TCG11318.1"/>
    <property type="molecule type" value="Genomic_DNA"/>
</dbReference>
<evidence type="ECO:0000313" key="3">
    <source>
        <dbReference type="Proteomes" id="UP000291072"/>
    </source>
</evidence>
<feature type="transmembrane region" description="Helical" evidence="1">
    <location>
        <begin position="162"/>
        <end position="181"/>
    </location>
</feature>
<feature type="transmembrane region" description="Helical" evidence="1">
    <location>
        <begin position="50"/>
        <end position="71"/>
    </location>
</feature>
<keyword evidence="1" id="KW-0812">Transmembrane</keyword>
<feature type="transmembrane region" description="Helical" evidence="1">
    <location>
        <begin position="83"/>
        <end position="103"/>
    </location>
</feature>
<feature type="transmembrane region" description="Helical" evidence="1">
    <location>
        <begin position="261"/>
        <end position="277"/>
    </location>
</feature>
<feature type="transmembrane region" description="Helical" evidence="1">
    <location>
        <begin position="424"/>
        <end position="446"/>
    </location>
</feature>
<comment type="caution">
    <text evidence="2">The sequence shown here is derived from an EMBL/GenBank/DDBJ whole genome shotgun (WGS) entry which is preliminary data.</text>
</comment>
<organism evidence="2 3">
    <name type="scientific">Mycoplasma todarodis</name>
    <dbReference type="NCBI Taxonomy" id="1937191"/>
    <lineage>
        <taxon>Bacteria</taxon>
        <taxon>Bacillati</taxon>
        <taxon>Mycoplasmatota</taxon>
        <taxon>Mollicutes</taxon>
        <taxon>Mycoplasmataceae</taxon>
        <taxon>Mycoplasma</taxon>
    </lineage>
</organism>
<feature type="transmembrane region" description="Helical" evidence="1">
    <location>
        <begin position="188"/>
        <end position="205"/>
    </location>
</feature>
<proteinExistence type="predicted"/>
<feature type="transmembrane region" description="Helical" evidence="1">
    <location>
        <begin position="239"/>
        <end position="255"/>
    </location>
</feature>
<protein>
    <submittedName>
        <fullName evidence="2">Uncharacterized protein</fullName>
    </submittedName>
</protein>
<gene>
    <name evidence="2" type="ORF">C4B25_01900</name>
</gene>
<feature type="transmembrane region" description="Helical" evidence="1">
    <location>
        <begin position="21"/>
        <end position="44"/>
    </location>
</feature>
<feature type="transmembrane region" description="Helical" evidence="1">
    <location>
        <begin position="458"/>
        <end position="480"/>
    </location>
</feature>
<feature type="transmembrane region" description="Helical" evidence="1">
    <location>
        <begin position="308"/>
        <end position="326"/>
    </location>
</feature>
<keyword evidence="3" id="KW-1185">Reference proteome</keyword>
<feature type="transmembrane region" description="Helical" evidence="1">
    <location>
        <begin position="391"/>
        <end position="412"/>
    </location>
</feature>